<dbReference type="Proteomes" id="UP001589628">
    <property type="component" value="Unassembled WGS sequence"/>
</dbReference>
<gene>
    <name evidence="1" type="ORF">ACFFLH_08190</name>
</gene>
<accession>A0ABV5ZAT7</accession>
<protein>
    <submittedName>
        <fullName evidence="1">Uncharacterized protein</fullName>
    </submittedName>
</protein>
<evidence type="ECO:0000313" key="1">
    <source>
        <dbReference type="EMBL" id="MFB9886385.1"/>
    </source>
</evidence>
<dbReference type="EMBL" id="JBHLZN010000002">
    <property type="protein sequence ID" value="MFB9886385.1"/>
    <property type="molecule type" value="Genomic_DNA"/>
</dbReference>
<reference evidence="1 2" key="1">
    <citation type="submission" date="2024-09" db="EMBL/GenBank/DDBJ databases">
        <authorList>
            <person name="Sun Q."/>
            <person name="Mori K."/>
        </authorList>
    </citation>
    <scope>NUCLEOTIDE SEQUENCE [LARGE SCALE GENOMIC DNA]</scope>
    <source>
        <strain evidence="1 2">ATCC 51285</strain>
    </source>
</reference>
<organism evidence="1 2">
    <name type="scientific">Balneatrix alpica</name>
    <dbReference type="NCBI Taxonomy" id="75684"/>
    <lineage>
        <taxon>Bacteria</taxon>
        <taxon>Pseudomonadati</taxon>
        <taxon>Pseudomonadota</taxon>
        <taxon>Gammaproteobacteria</taxon>
        <taxon>Oceanospirillales</taxon>
        <taxon>Balneatrichaceae</taxon>
        <taxon>Balneatrix</taxon>
    </lineage>
</organism>
<comment type="caution">
    <text evidence="1">The sequence shown here is derived from an EMBL/GenBank/DDBJ whole genome shotgun (WGS) entry which is preliminary data.</text>
</comment>
<evidence type="ECO:0000313" key="2">
    <source>
        <dbReference type="Proteomes" id="UP001589628"/>
    </source>
</evidence>
<proteinExistence type="predicted"/>
<name>A0ABV5ZAT7_9GAMM</name>
<sequence>MSALHLPANTGRQLAKLLCLVVAWSLLLLSWQAKWQHSEQGWLSEIHNGLLQDRPVFQLDQDTPDPVVANHYLPSWPQAHATPIITPCCASFSRPFSPLSRAPPLA</sequence>
<dbReference type="RefSeq" id="WP_027311843.1">
    <property type="nucleotide sequence ID" value="NZ_JAUESS010000003.1"/>
</dbReference>
<keyword evidence="2" id="KW-1185">Reference proteome</keyword>